<protein>
    <submittedName>
        <fullName evidence="1">MULE transposase family protein</fullName>
    </submittedName>
</protein>
<evidence type="ECO:0000313" key="2">
    <source>
        <dbReference type="Proteomes" id="UP000464178"/>
    </source>
</evidence>
<accession>A0A6P2D052</accession>
<sequence length="109" mass="11561">MFGELKNLVITVGIPRHHSAVTVLLDRYDGLRATSLTDGARRGAQGKGIRALDGSQPNVGHEILWVIRDVLGDLRRPAFDPQSGGPGAPRCALPAGAVLGPVRGRRAHL</sequence>
<dbReference type="AlphaFoldDB" id="A0A6P2D052"/>
<organism evidence="1 2">
    <name type="scientific">Gemmata massiliana</name>
    <dbReference type="NCBI Taxonomy" id="1210884"/>
    <lineage>
        <taxon>Bacteria</taxon>
        <taxon>Pseudomonadati</taxon>
        <taxon>Planctomycetota</taxon>
        <taxon>Planctomycetia</taxon>
        <taxon>Gemmatales</taxon>
        <taxon>Gemmataceae</taxon>
        <taxon>Gemmata</taxon>
    </lineage>
</organism>
<evidence type="ECO:0000313" key="1">
    <source>
        <dbReference type="EMBL" id="VTR94483.1"/>
    </source>
</evidence>
<reference evidence="1 2" key="1">
    <citation type="submission" date="2019-05" db="EMBL/GenBank/DDBJ databases">
        <authorList>
            <consortium name="Science for Life Laboratories"/>
        </authorList>
    </citation>
    <scope>NUCLEOTIDE SEQUENCE [LARGE SCALE GENOMIC DNA]</scope>
    <source>
        <strain evidence="1">Soil9</strain>
    </source>
</reference>
<dbReference type="KEGG" id="gms:SOIL9_32310"/>
<keyword evidence="2" id="KW-1185">Reference proteome</keyword>
<name>A0A6P2D052_9BACT</name>
<dbReference type="Proteomes" id="UP000464178">
    <property type="component" value="Chromosome"/>
</dbReference>
<proteinExistence type="predicted"/>
<dbReference type="EMBL" id="LR593886">
    <property type="protein sequence ID" value="VTR94483.1"/>
    <property type="molecule type" value="Genomic_DNA"/>
</dbReference>
<gene>
    <name evidence="1" type="ORF">SOIL9_32310</name>
</gene>